<reference evidence="2 3" key="1">
    <citation type="submission" date="2024-09" db="EMBL/GenBank/DDBJ databases">
        <title>Floridaenema gen nov. (Aerosakkonemataceae, Aerosakkonematales ord. nov., Cyanobacteria) from benthic tropical and subtropical fresh waters, with the description of four new species.</title>
        <authorList>
            <person name="Moretto J.A."/>
            <person name="Berthold D.E."/>
            <person name="Lefler F.W."/>
            <person name="Huang I.-S."/>
            <person name="Laughinghouse H. IV."/>
        </authorList>
    </citation>
    <scope>NUCLEOTIDE SEQUENCE [LARGE SCALE GENOMIC DNA]</scope>
    <source>
        <strain evidence="2 3">BLCC-F50</strain>
    </source>
</reference>
<keyword evidence="3" id="KW-1185">Reference proteome</keyword>
<sequence length="52" mass="5849">MRNIDNNNQNSDTVESKARSLMINKQRAARNRQQTVFSRSAAEIGVNGEISQ</sequence>
<protein>
    <submittedName>
        <fullName evidence="2">Uncharacterized protein</fullName>
    </submittedName>
</protein>
<dbReference type="Proteomes" id="UP001576784">
    <property type="component" value="Unassembled WGS sequence"/>
</dbReference>
<organism evidence="2 3">
    <name type="scientific">Floridaenema flaviceps BLCC-F50</name>
    <dbReference type="NCBI Taxonomy" id="3153642"/>
    <lineage>
        <taxon>Bacteria</taxon>
        <taxon>Bacillati</taxon>
        <taxon>Cyanobacteriota</taxon>
        <taxon>Cyanophyceae</taxon>
        <taxon>Oscillatoriophycideae</taxon>
        <taxon>Aerosakkonematales</taxon>
        <taxon>Aerosakkonemataceae</taxon>
        <taxon>Floridanema</taxon>
        <taxon>Floridanema flaviceps</taxon>
    </lineage>
</organism>
<gene>
    <name evidence="2" type="ORF">ACE1CI_33655</name>
</gene>
<feature type="region of interest" description="Disordered" evidence="1">
    <location>
        <begin position="1"/>
        <end position="34"/>
    </location>
</feature>
<dbReference type="RefSeq" id="WP_413267492.1">
    <property type="nucleotide sequence ID" value="NZ_JBHFNR010000268.1"/>
</dbReference>
<evidence type="ECO:0000313" key="2">
    <source>
        <dbReference type="EMBL" id="MFB2897886.1"/>
    </source>
</evidence>
<accession>A0ABV4Y1R2</accession>
<name>A0ABV4Y1R2_9CYAN</name>
<dbReference type="EMBL" id="JBHFNR010000268">
    <property type="protein sequence ID" value="MFB2897886.1"/>
    <property type="molecule type" value="Genomic_DNA"/>
</dbReference>
<feature type="compositionally biased region" description="Polar residues" evidence="1">
    <location>
        <begin position="1"/>
        <end position="13"/>
    </location>
</feature>
<evidence type="ECO:0000256" key="1">
    <source>
        <dbReference type="SAM" id="MobiDB-lite"/>
    </source>
</evidence>
<evidence type="ECO:0000313" key="3">
    <source>
        <dbReference type="Proteomes" id="UP001576784"/>
    </source>
</evidence>
<comment type="caution">
    <text evidence="2">The sequence shown here is derived from an EMBL/GenBank/DDBJ whole genome shotgun (WGS) entry which is preliminary data.</text>
</comment>
<proteinExistence type="predicted"/>